<keyword evidence="5" id="KW-1185">Reference proteome</keyword>
<dbReference type="Pfam" id="PF02033">
    <property type="entry name" value="RBFA"/>
    <property type="match status" value="1"/>
</dbReference>
<name>A0A662ZEM4_9GAMM</name>
<dbReference type="GO" id="GO:0043024">
    <property type="term" value="F:ribosomal small subunit binding"/>
    <property type="evidence" value="ECO:0007669"/>
    <property type="project" value="TreeGrafter"/>
</dbReference>
<dbReference type="OrthoDB" id="307788at2"/>
<reference evidence="4 5" key="1">
    <citation type="submission" date="2016-10" db="EMBL/GenBank/DDBJ databases">
        <authorList>
            <person name="Varghese N."/>
            <person name="Submissions S."/>
        </authorList>
    </citation>
    <scope>NUCLEOTIDE SEQUENCE [LARGE SCALE GENOMIC DNA]</scope>
    <source>
        <strain evidence="4 5">DSM 1361</strain>
    </source>
</reference>
<keyword evidence="1 2" id="KW-0690">Ribosome biogenesis</keyword>
<accession>A0A662ZEM4</accession>
<evidence type="ECO:0000313" key="5">
    <source>
        <dbReference type="Proteomes" id="UP000243745"/>
    </source>
</evidence>
<gene>
    <name evidence="2" type="primary">rbfA</name>
    <name evidence="4" type="ORF">SAMN02910344_00262</name>
</gene>
<comment type="function">
    <text evidence="2">One of several proteins that assist in the late maturation steps of the functional core of the 30S ribosomal subunit. Associates with free 30S ribosomal subunits (but not with 30S subunits that are part of 70S ribosomes or polysomes). Required for efficient processing of 16S rRNA. May interact with the 5'-terminal helix region of 16S rRNA.</text>
</comment>
<dbReference type="Gene3D" id="3.30.300.20">
    <property type="match status" value="1"/>
</dbReference>
<dbReference type="HAMAP" id="MF_00003">
    <property type="entry name" value="RbfA"/>
    <property type="match status" value="1"/>
</dbReference>
<evidence type="ECO:0000256" key="1">
    <source>
        <dbReference type="ARBA" id="ARBA00022517"/>
    </source>
</evidence>
<dbReference type="GO" id="GO:0030490">
    <property type="term" value="P:maturation of SSU-rRNA"/>
    <property type="evidence" value="ECO:0007669"/>
    <property type="project" value="UniProtKB-UniRule"/>
</dbReference>
<proteinExistence type="inferred from homology"/>
<comment type="subcellular location">
    <subcellularLocation>
        <location evidence="2">Cytoplasm</location>
    </subcellularLocation>
</comment>
<dbReference type="RefSeq" id="WP_031579691.1">
    <property type="nucleotide sequence ID" value="NZ_FOXF01000003.1"/>
</dbReference>
<evidence type="ECO:0000313" key="4">
    <source>
        <dbReference type="EMBL" id="SFP03803.1"/>
    </source>
</evidence>
<dbReference type="InterPro" id="IPR000238">
    <property type="entry name" value="RbfA"/>
</dbReference>
<dbReference type="NCBIfam" id="TIGR00082">
    <property type="entry name" value="rbfA"/>
    <property type="match status" value="1"/>
</dbReference>
<dbReference type="PANTHER" id="PTHR33515:SF1">
    <property type="entry name" value="RIBOSOME-BINDING FACTOR A, CHLOROPLASTIC-RELATED"/>
    <property type="match status" value="1"/>
</dbReference>
<organism evidence="4 5">
    <name type="scientific">Ruminobacter amylophilus</name>
    <dbReference type="NCBI Taxonomy" id="867"/>
    <lineage>
        <taxon>Bacteria</taxon>
        <taxon>Pseudomonadati</taxon>
        <taxon>Pseudomonadota</taxon>
        <taxon>Gammaproteobacteria</taxon>
        <taxon>Aeromonadales</taxon>
        <taxon>Succinivibrionaceae</taxon>
        <taxon>Ruminobacter</taxon>
    </lineage>
</organism>
<comment type="subunit">
    <text evidence="2">Monomer. Binds 30S ribosomal subunits, but not 50S ribosomal subunits or 70S ribosomes.</text>
</comment>
<dbReference type="GO" id="GO:0005829">
    <property type="term" value="C:cytosol"/>
    <property type="evidence" value="ECO:0007669"/>
    <property type="project" value="TreeGrafter"/>
</dbReference>
<dbReference type="AlphaFoldDB" id="A0A662ZEM4"/>
<sequence length="149" mass="16954">MAKEFSRADRVAQQMKREIAVLLQREFKDPRVKMATVSDVRVSGDLSYAKVYVTFLNFNNDEAEVKEAIKVLNRAKGFFRGQIGHLMKLRIVPDISFYYDKSLDTGMRLSSLITSTIAHDKALSREFGTEAEENAAEAAENEQNLEEED</sequence>
<dbReference type="InterPro" id="IPR023799">
    <property type="entry name" value="RbfA_dom_sf"/>
</dbReference>
<evidence type="ECO:0000256" key="2">
    <source>
        <dbReference type="HAMAP-Rule" id="MF_00003"/>
    </source>
</evidence>
<dbReference type="PROSITE" id="PS01319">
    <property type="entry name" value="RBFA"/>
    <property type="match status" value="1"/>
</dbReference>
<feature type="compositionally biased region" description="Acidic residues" evidence="3">
    <location>
        <begin position="129"/>
        <end position="149"/>
    </location>
</feature>
<dbReference type="InterPro" id="IPR020053">
    <property type="entry name" value="Ribosome-bd_factorA_CS"/>
</dbReference>
<feature type="region of interest" description="Disordered" evidence="3">
    <location>
        <begin position="128"/>
        <end position="149"/>
    </location>
</feature>
<evidence type="ECO:0000256" key="3">
    <source>
        <dbReference type="SAM" id="MobiDB-lite"/>
    </source>
</evidence>
<comment type="similarity">
    <text evidence="2">Belongs to the RbfA family.</text>
</comment>
<dbReference type="SUPFAM" id="SSF89919">
    <property type="entry name" value="Ribosome-binding factor A, RbfA"/>
    <property type="match status" value="1"/>
</dbReference>
<dbReference type="EMBL" id="FOXF01000003">
    <property type="protein sequence ID" value="SFP03803.1"/>
    <property type="molecule type" value="Genomic_DNA"/>
</dbReference>
<keyword evidence="2" id="KW-0963">Cytoplasm</keyword>
<dbReference type="InterPro" id="IPR015946">
    <property type="entry name" value="KH_dom-like_a/b"/>
</dbReference>
<dbReference type="PANTHER" id="PTHR33515">
    <property type="entry name" value="RIBOSOME-BINDING FACTOR A, CHLOROPLASTIC-RELATED"/>
    <property type="match status" value="1"/>
</dbReference>
<protein>
    <recommendedName>
        <fullName evidence="2">Ribosome-binding factor A</fullName>
    </recommendedName>
</protein>
<dbReference type="Proteomes" id="UP000243745">
    <property type="component" value="Unassembled WGS sequence"/>
</dbReference>